<dbReference type="InterPro" id="IPR040442">
    <property type="entry name" value="Pyrv_kinase-like_dom_sf"/>
</dbReference>
<proteinExistence type="predicted"/>
<protein>
    <submittedName>
        <fullName evidence="1">Uncharacterized protein</fullName>
    </submittedName>
</protein>
<reference evidence="1 2" key="1">
    <citation type="submission" date="2019-12" db="EMBL/GenBank/DDBJ databases">
        <title>Complete Genome Sequence of a Quorum-Sensing Bacterium,Rhodobacteraceae bacterium C31, Isolated from a marine microalgae symbiotic bacteria.</title>
        <authorList>
            <person name="Zhang Y."/>
        </authorList>
    </citation>
    <scope>NUCLEOTIDE SEQUENCE [LARGE SCALE GENOMIC DNA]</scope>
    <source>
        <strain evidence="1 2">C31</strain>
        <plasmid evidence="1 2">p-SCP4</plasmid>
    </source>
</reference>
<keyword evidence="2" id="KW-1185">Reference proteome</keyword>
<accession>A0ABX7FHU3</accession>
<dbReference type="Proteomes" id="UP000596387">
    <property type="component" value="Plasmid p-SCP4"/>
</dbReference>
<gene>
    <name evidence="1" type="ORF">GQA70_22810</name>
</gene>
<name>A0ABX7FHU3_9RHOB</name>
<evidence type="ECO:0000313" key="1">
    <source>
        <dbReference type="EMBL" id="QRF69174.1"/>
    </source>
</evidence>
<dbReference type="SUPFAM" id="SSF51621">
    <property type="entry name" value="Phosphoenolpyruvate/pyruvate domain"/>
    <property type="match status" value="1"/>
</dbReference>
<dbReference type="InterPro" id="IPR015813">
    <property type="entry name" value="Pyrv/PenolPyrv_kinase-like_dom"/>
</dbReference>
<dbReference type="Gene3D" id="3.20.20.60">
    <property type="entry name" value="Phosphoenolpyruvate-binding domains"/>
    <property type="match status" value="1"/>
</dbReference>
<dbReference type="EMBL" id="CP047170">
    <property type="protein sequence ID" value="QRF69174.1"/>
    <property type="molecule type" value="Genomic_DNA"/>
</dbReference>
<dbReference type="RefSeq" id="WP_023849295.1">
    <property type="nucleotide sequence ID" value="NZ_CP047170.1"/>
</dbReference>
<organism evidence="1 2">
    <name type="scientific">Ponticoccus alexandrii</name>
    <dbReference type="NCBI Taxonomy" id="1943633"/>
    <lineage>
        <taxon>Bacteria</taxon>
        <taxon>Pseudomonadati</taxon>
        <taxon>Pseudomonadota</taxon>
        <taxon>Alphaproteobacteria</taxon>
        <taxon>Rhodobacterales</taxon>
        <taxon>Roseobacteraceae</taxon>
        <taxon>Ponticoccus</taxon>
    </lineage>
</organism>
<sequence length="105" mass="10854">MIDTIKTRLASDGFIKAAGSACVCQAVVRAGSDLVLIDGGQDRDGSAGRAQMIRAVELVGGEGGLRVPDSSASTQHRVLDRGFRALVVPDVAEAYGCGGDLRRPV</sequence>
<keyword evidence="1" id="KW-0614">Plasmid</keyword>
<geneLocation type="plasmid" evidence="1 2">
    <name>p-SCP4</name>
</geneLocation>
<evidence type="ECO:0000313" key="2">
    <source>
        <dbReference type="Proteomes" id="UP000596387"/>
    </source>
</evidence>